<gene>
    <name evidence="2" type="ORF">SAMN04488038_109102</name>
</gene>
<dbReference type="STRING" id="489703.SAMN04488038_109102"/>
<dbReference type="OrthoDB" id="9806825at2"/>
<keyword evidence="1" id="KW-0732">Signal</keyword>
<dbReference type="RefSeq" id="WP_093286510.1">
    <property type="nucleotide sequence ID" value="NZ_FOFS01000009.1"/>
</dbReference>
<sequence>MTETQRRAASSRGLWKLAAIAQAAMLLASCSSPDFVKKAAPPIGKTIGRQAQPAPETLPIVKSQEIAADPKKAVDNYRELLALRPDGDTQDEAARRIADLQVQMADANGSTPEAEKNLHGSVVLYKKLLEDHPNDSKNDRIYYQLARAQQSLGDIDAAIGTLAQLSAKLPKSDLAGDAHFRRAELLFATSRYAEAETEYRTVMDLKDETPFFQSAQYKYGWALYKQSKYEPAIATFFDILDRELPPGTTTDPDAALAGVAKEKFDLARDSLRVVTLSLASLGGGSALNEYLGKHGDPRFYPLVYAALGDSLLEKKRYTDAAQASAAFITRYPASALAPAFQTRVIAAYDKGGFSELSIKEKERYATTYDPSAPYWQGKPPTEEVMKALRAHLEDVARYYHATAQAKAKAAAAGTPPPAEFLTAANWYRRLIALYPQDGKLPEINLLLGDALLDGGRTLEAAQQYSKTAYDYRAHVKAPEAAYAAVQAYQRYAKEVPAAQRAEALKLAIAESLKLAEQFPNHVQRYAVLTQTAEDYYELKDYDQAIAVAERVIHGSGNVTPDQQRLAWSVTGDSQFAQQHYPQAEQAFSEELKLTPAGMAQRRIEIGDQLAAAIYKQGEAARAAEDMKTAAYHFLRVGQITPQAKIRATAEFDGATALLALEDWPKAEGVLENFRRLFPGHALEADVDKKLAVAYQKDNKPLQAAQAYSRIARRGSEAPATREEAAWLSASLFDQGKSDADAAAAYDFYLKNFTGSFDRATEAHGRLLDYARASGDPTRLNNALREQIAFNDSAGARATDRSKALAAKSALELGRIAALQTKTIALTAPLEKSLPQRKQAMEQSLNWFNKAASYGFVDVATAATYETGALYQTFARALMDSERPKKLSELELEQYNLLLEEQANPFEEKAIQTYETNLQRIAKGVYDGWIAKSLQALVVLAPARYGKHEQGQDRYESLN</sequence>
<dbReference type="SUPFAM" id="SSF48452">
    <property type="entry name" value="TPR-like"/>
    <property type="match status" value="2"/>
</dbReference>
<dbReference type="Pfam" id="PF13432">
    <property type="entry name" value="TPR_16"/>
    <property type="match status" value="1"/>
</dbReference>
<name>A0A1H9HZB4_9GAMM</name>
<dbReference type="InterPro" id="IPR019734">
    <property type="entry name" value="TPR_rpt"/>
</dbReference>
<dbReference type="Pfam" id="PF14559">
    <property type="entry name" value="TPR_19"/>
    <property type="match status" value="1"/>
</dbReference>
<dbReference type="Gene3D" id="1.25.40.10">
    <property type="entry name" value="Tetratricopeptide repeat domain"/>
    <property type="match status" value="4"/>
</dbReference>
<feature type="signal peptide" evidence="1">
    <location>
        <begin position="1"/>
        <end position="23"/>
    </location>
</feature>
<evidence type="ECO:0000256" key="1">
    <source>
        <dbReference type="SAM" id="SignalP"/>
    </source>
</evidence>
<dbReference type="AlphaFoldDB" id="A0A1H9HZB4"/>
<protein>
    <submittedName>
        <fullName evidence="2">TolA-binding protein</fullName>
    </submittedName>
</protein>
<dbReference type="InterPro" id="IPR011990">
    <property type="entry name" value="TPR-like_helical_dom_sf"/>
</dbReference>
<accession>A0A1H9HZB4</accession>
<reference evidence="2 3" key="1">
    <citation type="submission" date="2016-10" db="EMBL/GenBank/DDBJ databases">
        <authorList>
            <person name="de Groot N.N."/>
        </authorList>
    </citation>
    <scope>NUCLEOTIDE SEQUENCE [LARGE SCALE GENOMIC DNA]</scope>
    <source>
        <strain evidence="2 3">DSM 25927</strain>
    </source>
</reference>
<dbReference type="PROSITE" id="PS51257">
    <property type="entry name" value="PROKAR_LIPOPROTEIN"/>
    <property type="match status" value="1"/>
</dbReference>
<proteinExistence type="predicted"/>
<feature type="chain" id="PRO_5011777965" evidence="1">
    <location>
        <begin position="24"/>
        <end position="958"/>
    </location>
</feature>
<dbReference type="EMBL" id="FOFS01000009">
    <property type="protein sequence ID" value="SEQ67674.1"/>
    <property type="molecule type" value="Genomic_DNA"/>
</dbReference>
<evidence type="ECO:0000313" key="3">
    <source>
        <dbReference type="Proteomes" id="UP000199233"/>
    </source>
</evidence>
<dbReference type="SMART" id="SM00028">
    <property type="entry name" value="TPR"/>
    <property type="match status" value="4"/>
</dbReference>
<keyword evidence="3" id="KW-1185">Reference proteome</keyword>
<evidence type="ECO:0000313" key="2">
    <source>
        <dbReference type="EMBL" id="SEQ67674.1"/>
    </source>
</evidence>
<organism evidence="2 3">
    <name type="scientific">Solimonas aquatica</name>
    <dbReference type="NCBI Taxonomy" id="489703"/>
    <lineage>
        <taxon>Bacteria</taxon>
        <taxon>Pseudomonadati</taxon>
        <taxon>Pseudomonadota</taxon>
        <taxon>Gammaproteobacteria</taxon>
        <taxon>Nevskiales</taxon>
        <taxon>Nevskiaceae</taxon>
        <taxon>Solimonas</taxon>
    </lineage>
</organism>
<dbReference type="Proteomes" id="UP000199233">
    <property type="component" value="Unassembled WGS sequence"/>
</dbReference>